<feature type="region of interest" description="Disordered" evidence="1">
    <location>
        <begin position="176"/>
        <end position="208"/>
    </location>
</feature>
<evidence type="ECO:0000313" key="3">
    <source>
        <dbReference type="Proteomes" id="UP001066276"/>
    </source>
</evidence>
<gene>
    <name evidence="2" type="ORF">NDU88_003112</name>
</gene>
<reference evidence="2" key="1">
    <citation type="journal article" date="2022" name="bioRxiv">
        <title>Sequencing and chromosome-scale assembly of the giantPleurodeles waltlgenome.</title>
        <authorList>
            <person name="Brown T."/>
            <person name="Elewa A."/>
            <person name="Iarovenko S."/>
            <person name="Subramanian E."/>
            <person name="Araus A.J."/>
            <person name="Petzold A."/>
            <person name="Susuki M."/>
            <person name="Suzuki K.-i.T."/>
            <person name="Hayashi T."/>
            <person name="Toyoda A."/>
            <person name="Oliveira C."/>
            <person name="Osipova E."/>
            <person name="Leigh N.D."/>
            <person name="Simon A."/>
            <person name="Yun M.H."/>
        </authorList>
    </citation>
    <scope>NUCLEOTIDE SEQUENCE</scope>
    <source>
        <strain evidence="2">20211129_DDA</strain>
        <tissue evidence="2">Liver</tissue>
    </source>
</reference>
<dbReference type="EMBL" id="JANPWB010000004">
    <property type="protein sequence ID" value="KAJ1193816.1"/>
    <property type="molecule type" value="Genomic_DNA"/>
</dbReference>
<dbReference type="Proteomes" id="UP001066276">
    <property type="component" value="Chromosome 2_2"/>
</dbReference>
<evidence type="ECO:0000313" key="2">
    <source>
        <dbReference type="EMBL" id="KAJ1193816.1"/>
    </source>
</evidence>
<proteinExistence type="predicted"/>
<feature type="compositionally biased region" description="Basic and acidic residues" evidence="1">
    <location>
        <begin position="124"/>
        <end position="139"/>
    </location>
</feature>
<feature type="compositionally biased region" description="Basic and acidic residues" evidence="1">
    <location>
        <begin position="12"/>
        <end position="22"/>
    </location>
</feature>
<name>A0AAV7UZ37_PLEWA</name>
<protein>
    <submittedName>
        <fullName evidence="2">Uncharacterized protein</fullName>
    </submittedName>
</protein>
<comment type="caution">
    <text evidence="2">The sequence shown here is derived from an EMBL/GenBank/DDBJ whole genome shotgun (WGS) entry which is preliminary data.</text>
</comment>
<sequence>MSASDIHCATKSTRENNNEERRLARVVSLSETRRQKCSEEETKVSKYIHKVSLFGNNTTQRPAISKRDSNCRLWNVRTPAFGRAQNATTQTPGPGLGEKCPGGTTRLPEAEEEEVGHFSNVPCQEKEVSVRTKEEDGNAKEGVGSNWERKSQQGNQRQAEAAFPGDVETLAQKGELHLGHGDTRQPRRETLTGEDGGRGSAGAGHVLGRMWPEQVRSAYWGMGWKGGKTYLSNLRAQDK</sequence>
<evidence type="ECO:0000256" key="1">
    <source>
        <dbReference type="SAM" id="MobiDB-lite"/>
    </source>
</evidence>
<feature type="compositionally biased region" description="Basic and acidic residues" evidence="1">
    <location>
        <begin position="176"/>
        <end position="197"/>
    </location>
</feature>
<keyword evidence="3" id="KW-1185">Reference proteome</keyword>
<organism evidence="2 3">
    <name type="scientific">Pleurodeles waltl</name>
    <name type="common">Iberian ribbed newt</name>
    <dbReference type="NCBI Taxonomy" id="8319"/>
    <lineage>
        <taxon>Eukaryota</taxon>
        <taxon>Metazoa</taxon>
        <taxon>Chordata</taxon>
        <taxon>Craniata</taxon>
        <taxon>Vertebrata</taxon>
        <taxon>Euteleostomi</taxon>
        <taxon>Amphibia</taxon>
        <taxon>Batrachia</taxon>
        <taxon>Caudata</taxon>
        <taxon>Salamandroidea</taxon>
        <taxon>Salamandridae</taxon>
        <taxon>Pleurodelinae</taxon>
        <taxon>Pleurodeles</taxon>
    </lineage>
</organism>
<accession>A0AAV7UZ37</accession>
<dbReference type="AlphaFoldDB" id="A0AAV7UZ37"/>
<feature type="region of interest" description="Disordered" evidence="1">
    <location>
        <begin position="124"/>
        <end position="163"/>
    </location>
</feature>
<feature type="region of interest" description="Disordered" evidence="1">
    <location>
        <begin position="1"/>
        <end position="22"/>
    </location>
</feature>